<evidence type="ECO:0000313" key="3">
    <source>
        <dbReference type="Proteomes" id="UP000515733"/>
    </source>
</evidence>
<feature type="region of interest" description="Disordered" evidence="1">
    <location>
        <begin position="1"/>
        <end position="38"/>
    </location>
</feature>
<proteinExistence type="predicted"/>
<evidence type="ECO:0000256" key="1">
    <source>
        <dbReference type="SAM" id="MobiDB-lite"/>
    </source>
</evidence>
<name>A0A6S6Y1X0_9PROT</name>
<sequence length="38" mass="3964">MRKGKLNAPHPHPRPGAGLPIGSLRSTVTPGSVDAFSR</sequence>
<organism evidence="2 3">
    <name type="scientific">Denitratisoma oestradiolicum</name>
    <dbReference type="NCBI Taxonomy" id="311182"/>
    <lineage>
        <taxon>Bacteria</taxon>
        <taxon>Pseudomonadati</taxon>
        <taxon>Pseudomonadota</taxon>
        <taxon>Betaproteobacteria</taxon>
        <taxon>Nitrosomonadales</taxon>
        <taxon>Sterolibacteriaceae</taxon>
        <taxon>Denitratisoma</taxon>
    </lineage>
</organism>
<evidence type="ECO:0000313" key="2">
    <source>
        <dbReference type="EMBL" id="CAB1369194.1"/>
    </source>
</evidence>
<dbReference type="EMBL" id="LR778301">
    <property type="protein sequence ID" value="CAB1369194.1"/>
    <property type="molecule type" value="Genomic_DNA"/>
</dbReference>
<reference evidence="2 3" key="1">
    <citation type="submission" date="2020-03" db="EMBL/GenBank/DDBJ databases">
        <authorList>
            <consortium name="Genoscope - CEA"/>
            <person name="William W."/>
        </authorList>
    </citation>
    <scope>NUCLEOTIDE SEQUENCE [LARGE SCALE GENOMIC DNA]</scope>
    <source>
        <strain evidence="3">DSM 16959</strain>
    </source>
</reference>
<protein>
    <submittedName>
        <fullName evidence="2">Uncharacterized protein</fullName>
    </submittedName>
</protein>
<dbReference type="Proteomes" id="UP000515733">
    <property type="component" value="Chromosome"/>
</dbReference>
<dbReference type="AlphaFoldDB" id="A0A6S6Y1X0"/>
<gene>
    <name evidence="2" type="ORF">DENOEST_2029</name>
</gene>
<keyword evidence="3" id="KW-1185">Reference proteome</keyword>
<dbReference type="KEGG" id="doe:DENOEST_2029"/>
<accession>A0A6S6Y1X0</accession>